<dbReference type="AlphaFoldDB" id="A0A6B2K1A6"/>
<sequence>MPEFARRRTMMVDTQVRPSDVTKYPIIAAMLHVPRERYVPGRLREAAYTGENLSVAPGRMLLAPRTFAKLLDALEIDSQDVILDVGCLQGYSTAVLAHMAEFVVALEEEQALADEAEAILSEQEVDNAAVLTGPLAEGAAKSGPYDAILIEGAVDQVPAALTDQLKELGRIAAVFVQGANCTARCGTKIDGVVHWRDLFHAGAPVLPGFHAEQSFAL</sequence>
<evidence type="ECO:0000313" key="5">
    <source>
        <dbReference type="Proteomes" id="UP000474757"/>
    </source>
</evidence>
<name>A0A6B2K1A6_9RHOB</name>
<organism evidence="4 5">
    <name type="scientific">Pseudoroseicyclus tamaricis</name>
    <dbReference type="NCBI Taxonomy" id="2705421"/>
    <lineage>
        <taxon>Bacteria</taxon>
        <taxon>Pseudomonadati</taxon>
        <taxon>Pseudomonadota</taxon>
        <taxon>Alphaproteobacteria</taxon>
        <taxon>Rhodobacterales</taxon>
        <taxon>Paracoccaceae</taxon>
        <taxon>Pseudoroseicyclus</taxon>
    </lineage>
</organism>
<gene>
    <name evidence="4" type="ORF">GZA08_10995</name>
</gene>
<dbReference type="GO" id="GO:0004719">
    <property type="term" value="F:protein-L-isoaspartate (D-aspartate) O-methyltransferase activity"/>
    <property type="evidence" value="ECO:0007669"/>
    <property type="project" value="InterPro"/>
</dbReference>
<protein>
    <recommendedName>
        <fullName evidence="2">Protein-L-isoaspartate O-methyltransferase</fullName>
    </recommendedName>
    <alternativeName>
        <fullName evidence="3">Protein L-isoaspartyl methyltransferase</fullName>
    </alternativeName>
</protein>
<dbReference type="PANTHER" id="PTHR11579:SF18">
    <property type="entry name" value="PROTEIN-L-ISOASPARTATE O-METHYLTRANSFERASE"/>
    <property type="match status" value="1"/>
</dbReference>
<accession>A0A6B2K1A6</accession>
<dbReference type="InterPro" id="IPR029063">
    <property type="entry name" value="SAM-dependent_MTases_sf"/>
</dbReference>
<evidence type="ECO:0000256" key="3">
    <source>
        <dbReference type="ARBA" id="ARBA00030757"/>
    </source>
</evidence>
<dbReference type="EMBL" id="JAAGAB010000002">
    <property type="protein sequence ID" value="NDV01492.1"/>
    <property type="molecule type" value="Genomic_DNA"/>
</dbReference>
<keyword evidence="4" id="KW-0808">Transferase</keyword>
<dbReference type="Gene3D" id="3.40.50.150">
    <property type="entry name" value="Vaccinia Virus protein VP39"/>
    <property type="match status" value="1"/>
</dbReference>
<dbReference type="GO" id="GO:0032259">
    <property type="term" value="P:methylation"/>
    <property type="evidence" value="ECO:0007669"/>
    <property type="project" value="UniProtKB-KW"/>
</dbReference>
<reference evidence="4 5" key="1">
    <citation type="submission" date="2020-02" db="EMBL/GenBank/DDBJ databases">
        <title>Pseudoroseicyclus tamarix, sp. nov., isolated from offshore sediment of a Tamarix chinensis forest.</title>
        <authorList>
            <person name="Gai Y."/>
        </authorList>
    </citation>
    <scope>NUCLEOTIDE SEQUENCE [LARGE SCALE GENOMIC DNA]</scope>
    <source>
        <strain evidence="4 5">CLL3-39</strain>
    </source>
</reference>
<comment type="caution">
    <text evidence="4">The sequence shown here is derived from an EMBL/GenBank/DDBJ whole genome shotgun (WGS) entry which is preliminary data.</text>
</comment>
<dbReference type="PANTHER" id="PTHR11579">
    <property type="entry name" value="PROTEIN-L-ISOASPARTATE O-METHYLTRANSFERASE"/>
    <property type="match status" value="1"/>
</dbReference>
<keyword evidence="4" id="KW-0489">Methyltransferase</keyword>
<evidence type="ECO:0000256" key="1">
    <source>
        <dbReference type="ARBA" id="ARBA00005369"/>
    </source>
</evidence>
<dbReference type="Pfam" id="PF01135">
    <property type="entry name" value="PCMT"/>
    <property type="match status" value="1"/>
</dbReference>
<dbReference type="RefSeq" id="WP_163893852.1">
    <property type="nucleotide sequence ID" value="NZ_JAAFYS010000002.1"/>
</dbReference>
<dbReference type="InterPro" id="IPR000682">
    <property type="entry name" value="PCMT"/>
</dbReference>
<keyword evidence="5" id="KW-1185">Reference proteome</keyword>
<dbReference type="GO" id="GO:0005737">
    <property type="term" value="C:cytoplasm"/>
    <property type="evidence" value="ECO:0007669"/>
    <property type="project" value="TreeGrafter"/>
</dbReference>
<dbReference type="SUPFAM" id="SSF53335">
    <property type="entry name" value="S-adenosyl-L-methionine-dependent methyltransferases"/>
    <property type="match status" value="1"/>
</dbReference>
<evidence type="ECO:0000313" key="4">
    <source>
        <dbReference type="EMBL" id="NDV01492.1"/>
    </source>
</evidence>
<proteinExistence type="inferred from homology"/>
<evidence type="ECO:0000256" key="2">
    <source>
        <dbReference type="ARBA" id="ARBA00013346"/>
    </source>
</evidence>
<comment type="similarity">
    <text evidence="1">Belongs to the methyltransferase superfamily. L-isoaspartyl/D-aspartyl protein methyltransferase family.</text>
</comment>
<dbReference type="Proteomes" id="UP000474757">
    <property type="component" value="Unassembled WGS sequence"/>
</dbReference>